<name>A0A3B0ZLL7_9ZZZZ</name>
<evidence type="ECO:0000256" key="1">
    <source>
        <dbReference type="ARBA" id="ARBA00001974"/>
    </source>
</evidence>
<dbReference type="InterPro" id="IPR012999">
    <property type="entry name" value="Pyr_OxRdtase_I_AS"/>
</dbReference>
<keyword evidence="7" id="KW-0274">FAD</keyword>
<keyword evidence="9" id="KW-0520">NAD</keyword>
<dbReference type="PROSITE" id="PS00076">
    <property type="entry name" value="PYRIDINE_REDOX_1"/>
    <property type="match status" value="1"/>
</dbReference>
<dbReference type="InterPro" id="IPR006258">
    <property type="entry name" value="Lipoamide_DH"/>
</dbReference>
<accession>A0A3B0ZLL7</accession>
<keyword evidence="10" id="KW-1015">Disulfide bond</keyword>
<dbReference type="SUPFAM" id="SSF51905">
    <property type="entry name" value="FAD/NAD(P)-binding domain"/>
    <property type="match status" value="1"/>
</dbReference>
<dbReference type="InterPro" id="IPR001100">
    <property type="entry name" value="Pyr_nuc-diS_OxRdtase"/>
</dbReference>
<comment type="similarity">
    <text evidence="3">Belongs to the class-I pyridine nucleotide-disulfide oxidoreductase family.</text>
</comment>
<sequence>MSEKFDVIIIGAGPGGYVAAIRCAQLGLKTACIDDWVNKDNKPSPGGTCLNVGCIPSKAMIESSEQYQKAQHELAAHGVNVRGVKLDLATMLARKDKVVHELTSGVAALLAANKVTFIHGRGKLLANKVVEVGKKTVTADNIIIATGSSPSELKGVAYDGKTIVDSTGALEFASVPKRLCVIGVGVIGLELGSVWRRLGSEVFMLKSSHSFLPTADQSIAKEALKAFSEQGLDIRMGAKIKKVTVVRGKALIEYDDEQGSHQEKVDKIIVAVGRRPNTQKLIADDAGIAVDERGFISVDDKCRTAVDGIYAIGDVVRGPMLAHKASEEGVMVAELIKGEFAQVDLKTIPSVIYTAPEIAWVGKTEQTLKKERIDYNVGSFPFAANGRARALGETGGLIKILAHAKTDRILGVHIIGPQASETIAQAKIAMEMGASSEDIALTMFAHPTLSETLHEAALSVQERAIHAVQPKRKKS</sequence>
<dbReference type="EMBL" id="UOFP01000306">
    <property type="protein sequence ID" value="VAW90040.1"/>
    <property type="molecule type" value="Genomic_DNA"/>
</dbReference>
<evidence type="ECO:0000256" key="8">
    <source>
        <dbReference type="ARBA" id="ARBA00023002"/>
    </source>
</evidence>
<dbReference type="InterPro" id="IPR004099">
    <property type="entry name" value="Pyr_nucl-diS_OxRdtase_dimer"/>
</dbReference>
<feature type="domain" description="FAD/NAD(P)-binding" evidence="13">
    <location>
        <begin position="5"/>
        <end position="329"/>
    </location>
</feature>
<evidence type="ECO:0000256" key="11">
    <source>
        <dbReference type="ARBA" id="ARBA00023284"/>
    </source>
</evidence>
<dbReference type="Gene3D" id="3.30.390.30">
    <property type="match status" value="1"/>
</dbReference>
<evidence type="ECO:0000256" key="2">
    <source>
        <dbReference type="ARBA" id="ARBA00004496"/>
    </source>
</evidence>
<evidence type="ECO:0000313" key="14">
    <source>
        <dbReference type="EMBL" id="VAW90040.1"/>
    </source>
</evidence>
<evidence type="ECO:0000256" key="7">
    <source>
        <dbReference type="ARBA" id="ARBA00022827"/>
    </source>
</evidence>
<comment type="cofactor">
    <cofactor evidence="1">
        <name>FAD</name>
        <dbReference type="ChEBI" id="CHEBI:57692"/>
    </cofactor>
</comment>
<dbReference type="PANTHER" id="PTHR22912">
    <property type="entry name" value="DISULFIDE OXIDOREDUCTASE"/>
    <property type="match status" value="1"/>
</dbReference>
<evidence type="ECO:0000256" key="5">
    <source>
        <dbReference type="ARBA" id="ARBA00022490"/>
    </source>
</evidence>
<dbReference type="Pfam" id="PF07992">
    <property type="entry name" value="Pyr_redox_2"/>
    <property type="match status" value="1"/>
</dbReference>
<protein>
    <recommendedName>
        <fullName evidence="4">Dihydrolipoyl dehydrogenase</fullName>
    </recommendedName>
</protein>
<dbReference type="InterPro" id="IPR050151">
    <property type="entry name" value="Class-I_Pyr_Nuc-Dis_Oxidored"/>
</dbReference>
<dbReference type="InterPro" id="IPR036188">
    <property type="entry name" value="FAD/NAD-bd_sf"/>
</dbReference>
<dbReference type="PANTHER" id="PTHR22912:SF224">
    <property type="entry name" value="DIHYDROLIPOYL DEHYDROGENASE"/>
    <property type="match status" value="1"/>
</dbReference>
<evidence type="ECO:0000256" key="4">
    <source>
        <dbReference type="ARBA" id="ARBA00016961"/>
    </source>
</evidence>
<reference evidence="14" key="1">
    <citation type="submission" date="2018-06" db="EMBL/GenBank/DDBJ databases">
        <authorList>
            <person name="Zhirakovskaya E."/>
        </authorList>
    </citation>
    <scope>NUCLEOTIDE SEQUENCE</scope>
</reference>
<evidence type="ECO:0000256" key="10">
    <source>
        <dbReference type="ARBA" id="ARBA00023157"/>
    </source>
</evidence>
<dbReference type="GO" id="GO:0004148">
    <property type="term" value="F:dihydrolipoyl dehydrogenase (NADH) activity"/>
    <property type="evidence" value="ECO:0007669"/>
    <property type="project" value="InterPro"/>
</dbReference>
<dbReference type="PIRSF" id="PIRSF000350">
    <property type="entry name" value="Mercury_reductase_MerA"/>
    <property type="match status" value="1"/>
</dbReference>
<dbReference type="FunFam" id="3.30.390.30:FF:000001">
    <property type="entry name" value="Dihydrolipoyl dehydrogenase"/>
    <property type="match status" value="1"/>
</dbReference>
<dbReference type="AlphaFoldDB" id="A0A3B0ZLL7"/>
<evidence type="ECO:0000256" key="3">
    <source>
        <dbReference type="ARBA" id="ARBA00007532"/>
    </source>
</evidence>
<evidence type="ECO:0000256" key="9">
    <source>
        <dbReference type="ARBA" id="ARBA00023027"/>
    </source>
</evidence>
<dbReference type="GO" id="GO:0050660">
    <property type="term" value="F:flavin adenine dinucleotide binding"/>
    <property type="evidence" value="ECO:0007669"/>
    <property type="project" value="InterPro"/>
</dbReference>
<feature type="domain" description="Pyridine nucleotide-disulphide oxidoreductase dimerisation" evidence="12">
    <location>
        <begin position="348"/>
        <end position="457"/>
    </location>
</feature>
<evidence type="ECO:0000259" key="12">
    <source>
        <dbReference type="Pfam" id="PF02852"/>
    </source>
</evidence>
<proteinExistence type="inferred from homology"/>
<evidence type="ECO:0000259" key="13">
    <source>
        <dbReference type="Pfam" id="PF07992"/>
    </source>
</evidence>
<organism evidence="14">
    <name type="scientific">hydrothermal vent metagenome</name>
    <dbReference type="NCBI Taxonomy" id="652676"/>
    <lineage>
        <taxon>unclassified sequences</taxon>
        <taxon>metagenomes</taxon>
        <taxon>ecological metagenomes</taxon>
    </lineage>
</organism>
<dbReference type="GO" id="GO:0006103">
    <property type="term" value="P:2-oxoglutarate metabolic process"/>
    <property type="evidence" value="ECO:0007669"/>
    <property type="project" value="TreeGrafter"/>
</dbReference>
<comment type="subcellular location">
    <subcellularLocation>
        <location evidence="2">Cytoplasm</location>
    </subcellularLocation>
</comment>
<dbReference type="Gene3D" id="3.50.50.60">
    <property type="entry name" value="FAD/NAD(P)-binding domain"/>
    <property type="match status" value="2"/>
</dbReference>
<dbReference type="GO" id="GO:0005737">
    <property type="term" value="C:cytoplasm"/>
    <property type="evidence" value="ECO:0007669"/>
    <property type="project" value="UniProtKB-SubCell"/>
</dbReference>
<dbReference type="InterPro" id="IPR016156">
    <property type="entry name" value="FAD/NAD-linked_Rdtase_dimer_sf"/>
</dbReference>
<evidence type="ECO:0000256" key="6">
    <source>
        <dbReference type="ARBA" id="ARBA00022630"/>
    </source>
</evidence>
<dbReference type="SUPFAM" id="SSF55424">
    <property type="entry name" value="FAD/NAD-linked reductases, dimerisation (C-terminal) domain"/>
    <property type="match status" value="1"/>
</dbReference>
<keyword evidence="11" id="KW-0676">Redox-active center</keyword>
<keyword evidence="6" id="KW-0285">Flavoprotein</keyword>
<gene>
    <name evidence="14" type="ORF">MNBD_GAMMA18-643</name>
</gene>
<keyword evidence="5" id="KW-0963">Cytoplasm</keyword>
<dbReference type="PRINTS" id="PR00368">
    <property type="entry name" value="FADPNR"/>
</dbReference>
<dbReference type="NCBIfam" id="TIGR01350">
    <property type="entry name" value="lipoamide_DH"/>
    <property type="match status" value="1"/>
</dbReference>
<dbReference type="PRINTS" id="PR00411">
    <property type="entry name" value="PNDRDTASEI"/>
</dbReference>
<keyword evidence="8 14" id="KW-0560">Oxidoreductase</keyword>
<dbReference type="InterPro" id="IPR023753">
    <property type="entry name" value="FAD/NAD-binding_dom"/>
</dbReference>
<dbReference type="Pfam" id="PF02852">
    <property type="entry name" value="Pyr_redox_dim"/>
    <property type="match status" value="1"/>
</dbReference>